<dbReference type="EMBL" id="JAAOYM010000001">
    <property type="protein sequence ID" value="NIJ13056.1"/>
    <property type="molecule type" value="Genomic_DNA"/>
</dbReference>
<evidence type="ECO:0000313" key="1">
    <source>
        <dbReference type="EMBL" id="NIJ13056.1"/>
    </source>
</evidence>
<dbReference type="PANTHER" id="PTHR38436">
    <property type="entry name" value="POLYKETIDE CYCLASE SNOAL-LIKE DOMAIN"/>
    <property type="match status" value="1"/>
</dbReference>
<sequence>MSPEETKKFFRDFVDAMNAGNQERILAVWSPDMVHYGRFGTYGRDEVAELMGGFRRAFPDLHFHIEQLAVDGEDLFARMTATCTHREDFQGIPATGRKVKVQVMGQVRIVDGKIVEHRNIMDELHFLNQLGAVPDKLLTAILA</sequence>
<gene>
    <name evidence="1" type="ORF">FHU38_003400</name>
</gene>
<protein>
    <submittedName>
        <fullName evidence="1">C-1 hydroxylase</fullName>
    </submittedName>
</protein>
<name>A0A7X5URW6_9PSEU</name>
<organism evidence="1 2">
    <name type="scientific">Saccharomonospora amisosensis</name>
    <dbReference type="NCBI Taxonomy" id="1128677"/>
    <lineage>
        <taxon>Bacteria</taxon>
        <taxon>Bacillati</taxon>
        <taxon>Actinomycetota</taxon>
        <taxon>Actinomycetes</taxon>
        <taxon>Pseudonocardiales</taxon>
        <taxon>Pseudonocardiaceae</taxon>
        <taxon>Saccharomonospora</taxon>
    </lineage>
</organism>
<dbReference type="Proteomes" id="UP000545493">
    <property type="component" value="Unassembled WGS sequence"/>
</dbReference>
<dbReference type="Gene3D" id="3.10.450.50">
    <property type="match status" value="1"/>
</dbReference>
<dbReference type="InterPro" id="IPR032710">
    <property type="entry name" value="NTF2-like_dom_sf"/>
</dbReference>
<dbReference type="GO" id="GO:0030638">
    <property type="term" value="P:polyketide metabolic process"/>
    <property type="evidence" value="ECO:0007669"/>
    <property type="project" value="InterPro"/>
</dbReference>
<comment type="caution">
    <text evidence="1">The sequence shown here is derived from an EMBL/GenBank/DDBJ whole genome shotgun (WGS) entry which is preliminary data.</text>
</comment>
<dbReference type="SUPFAM" id="SSF54427">
    <property type="entry name" value="NTF2-like"/>
    <property type="match status" value="1"/>
</dbReference>
<accession>A0A7X5URW6</accession>
<dbReference type="Pfam" id="PF07366">
    <property type="entry name" value="SnoaL"/>
    <property type="match status" value="1"/>
</dbReference>
<keyword evidence="2" id="KW-1185">Reference proteome</keyword>
<reference evidence="1 2" key="1">
    <citation type="submission" date="2020-03" db="EMBL/GenBank/DDBJ databases">
        <title>Sequencing the genomes of 1000 actinobacteria strains.</title>
        <authorList>
            <person name="Klenk H.-P."/>
        </authorList>
    </citation>
    <scope>NUCLEOTIDE SEQUENCE [LARGE SCALE GENOMIC DNA]</scope>
    <source>
        <strain evidence="1 2">DSM 45685</strain>
    </source>
</reference>
<dbReference type="InterPro" id="IPR009959">
    <property type="entry name" value="Cyclase_SnoaL-like"/>
</dbReference>
<proteinExistence type="predicted"/>
<evidence type="ECO:0000313" key="2">
    <source>
        <dbReference type="Proteomes" id="UP000545493"/>
    </source>
</evidence>
<dbReference type="PANTHER" id="PTHR38436:SF1">
    <property type="entry name" value="ESTER CYCLASE"/>
    <property type="match status" value="1"/>
</dbReference>
<dbReference type="RefSeq" id="WP_167172567.1">
    <property type="nucleotide sequence ID" value="NZ_JAAOYM010000001.1"/>
</dbReference>
<dbReference type="AlphaFoldDB" id="A0A7X5URW6"/>